<keyword evidence="8" id="KW-1185">Reference proteome</keyword>
<dbReference type="InterPro" id="IPR023408">
    <property type="entry name" value="MscS_beta-dom_sf"/>
</dbReference>
<dbReference type="PANTHER" id="PTHR30221:SF8">
    <property type="entry name" value="SMALL-CONDUCTANCE MECHANOSENSITIVE CHANNEL"/>
    <property type="match status" value="1"/>
</dbReference>
<comment type="function">
    <text evidence="5">Mechanosensitive channel that participates in the regulation of osmotic pressure changes within the cell, opening in response to stretch forces in the membrane lipid bilayer, without the need for other proteins. Contributes to normal resistance to hypoosmotic shock. Forms an ion channel of 1.0 nanosiemens conductance with a slight preference for anions.</text>
</comment>
<dbReference type="GO" id="GO:0008381">
    <property type="term" value="F:mechanosensitive monoatomic ion channel activity"/>
    <property type="evidence" value="ECO:0007669"/>
    <property type="project" value="InterPro"/>
</dbReference>
<comment type="caution">
    <text evidence="5">Lacks conserved residue(s) required for the propagation of feature annotation.</text>
</comment>
<evidence type="ECO:0000256" key="5">
    <source>
        <dbReference type="RuleBase" id="RU369025"/>
    </source>
</evidence>
<keyword evidence="5" id="KW-0406">Ion transport</keyword>
<dbReference type="GO" id="GO:0005886">
    <property type="term" value="C:plasma membrane"/>
    <property type="evidence" value="ECO:0007669"/>
    <property type="project" value="UniProtKB-SubCell"/>
</dbReference>
<keyword evidence="5" id="KW-0813">Transport</keyword>
<evidence type="ECO:0000313" key="8">
    <source>
        <dbReference type="Proteomes" id="UP000559987"/>
    </source>
</evidence>
<evidence type="ECO:0000256" key="2">
    <source>
        <dbReference type="ARBA" id="ARBA00022692"/>
    </source>
</evidence>
<feature type="transmembrane region" description="Helical" evidence="5">
    <location>
        <begin position="72"/>
        <end position="92"/>
    </location>
</feature>
<organism evidence="7 8">
    <name type="scientific">Simiduia aestuariiviva</name>
    <dbReference type="NCBI Taxonomy" id="1510459"/>
    <lineage>
        <taxon>Bacteria</taxon>
        <taxon>Pseudomonadati</taxon>
        <taxon>Pseudomonadota</taxon>
        <taxon>Gammaproteobacteria</taxon>
        <taxon>Cellvibrionales</taxon>
        <taxon>Cellvibrionaceae</taxon>
        <taxon>Simiduia</taxon>
    </lineage>
</organism>
<feature type="transmembrane region" description="Helical" evidence="5">
    <location>
        <begin position="47"/>
        <end position="65"/>
    </location>
</feature>
<reference evidence="7 8" key="1">
    <citation type="submission" date="2020-08" db="EMBL/GenBank/DDBJ databases">
        <title>Genomic Encyclopedia of Type Strains, Phase III (KMG-III): the genomes of soil and plant-associated and newly described type strains.</title>
        <authorList>
            <person name="Whitman W."/>
        </authorList>
    </citation>
    <scope>NUCLEOTIDE SEQUENCE [LARGE SCALE GENOMIC DNA]</scope>
    <source>
        <strain evidence="7 8">CECT 8571</strain>
    </source>
</reference>
<proteinExistence type="inferred from homology"/>
<keyword evidence="5" id="KW-1003">Cell membrane</keyword>
<dbReference type="InterPro" id="IPR045275">
    <property type="entry name" value="MscS_archaea/bacteria_type"/>
</dbReference>
<dbReference type="Gene3D" id="2.30.30.60">
    <property type="match status" value="1"/>
</dbReference>
<dbReference type="SUPFAM" id="SSF50182">
    <property type="entry name" value="Sm-like ribonucleoproteins"/>
    <property type="match status" value="1"/>
</dbReference>
<dbReference type="InterPro" id="IPR010920">
    <property type="entry name" value="LSM_dom_sf"/>
</dbReference>
<evidence type="ECO:0000259" key="6">
    <source>
        <dbReference type="Pfam" id="PF00924"/>
    </source>
</evidence>
<evidence type="ECO:0000256" key="1">
    <source>
        <dbReference type="ARBA" id="ARBA00004370"/>
    </source>
</evidence>
<dbReference type="InterPro" id="IPR006685">
    <property type="entry name" value="MscS_channel_2nd"/>
</dbReference>
<feature type="domain" description="Mechanosensitive ion channel MscS" evidence="6">
    <location>
        <begin position="91"/>
        <end position="156"/>
    </location>
</feature>
<keyword evidence="5" id="KW-0997">Cell inner membrane</keyword>
<comment type="subcellular location">
    <subcellularLocation>
        <location evidence="5">Cell inner membrane</location>
        <topology evidence="5">Multi-pass membrane protein</topology>
    </subcellularLocation>
    <subcellularLocation>
        <location evidence="1">Membrane</location>
    </subcellularLocation>
</comment>
<protein>
    <recommendedName>
        <fullName evidence="5">Small-conductance mechanosensitive channel</fullName>
    </recommendedName>
</protein>
<keyword evidence="5" id="KW-0407">Ion channel</keyword>
<keyword evidence="3 5" id="KW-1133">Transmembrane helix</keyword>
<gene>
    <name evidence="7" type="ORF">FHS30_002409</name>
</gene>
<dbReference type="RefSeq" id="WP_183910683.1">
    <property type="nucleotide sequence ID" value="NZ_JACHXZ010000003.1"/>
</dbReference>
<name>A0A839UR49_9GAMM</name>
<dbReference type="PANTHER" id="PTHR30221">
    <property type="entry name" value="SMALL-CONDUCTANCE MECHANOSENSITIVE CHANNEL"/>
    <property type="match status" value="1"/>
</dbReference>
<evidence type="ECO:0000256" key="4">
    <source>
        <dbReference type="ARBA" id="ARBA00023136"/>
    </source>
</evidence>
<comment type="caution">
    <text evidence="7">The sequence shown here is derived from an EMBL/GenBank/DDBJ whole genome shotgun (WGS) entry which is preliminary data.</text>
</comment>
<sequence>MLTTIALIGSATLGLLLCRHLLGAGLRKLAVKQAVSELGLAFALRSVNTVLFIVYGLVALGLLGLDFGDVEVLLSSVFAVVGVAFFAQWSILSNITASSIIFFSFPYRVGDWVSVVEKDVDISGQVEDITLFHVLIRNLRGELITYPNNLILQKPVVRLKQKPLVGPTEELSDEIVPFGVGSDIQLGFGEQTVNGRIIHKNAQRVLLALDDGDTLAVPTVKLQGALIRASQASAPALAKDQ</sequence>
<keyword evidence="4 5" id="KW-0472">Membrane</keyword>
<dbReference type="EMBL" id="JACHXZ010000003">
    <property type="protein sequence ID" value="MBB3169201.1"/>
    <property type="molecule type" value="Genomic_DNA"/>
</dbReference>
<comment type="subunit">
    <text evidence="5">Homoheptamer.</text>
</comment>
<dbReference type="Pfam" id="PF00924">
    <property type="entry name" value="MS_channel_2nd"/>
    <property type="match status" value="1"/>
</dbReference>
<comment type="similarity">
    <text evidence="5">Belongs to the MscS (TC 1.A.23) family.</text>
</comment>
<dbReference type="Proteomes" id="UP000559987">
    <property type="component" value="Unassembled WGS sequence"/>
</dbReference>
<accession>A0A839UR49</accession>
<dbReference type="AlphaFoldDB" id="A0A839UR49"/>
<evidence type="ECO:0000256" key="3">
    <source>
        <dbReference type="ARBA" id="ARBA00022989"/>
    </source>
</evidence>
<evidence type="ECO:0000313" key="7">
    <source>
        <dbReference type="EMBL" id="MBB3169201.1"/>
    </source>
</evidence>
<keyword evidence="2 5" id="KW-0812">Transmembrane</keyword>